<proteinExistence type="predicted"/>
<keyword evidence="2" id="KW-1185">Reference proteome</keyword>
<evidence type="ECO:0000313" key="1">
    <source>
        <dbReference type="EMBL" id="GAA0859090.1"/>
    </source>
</evidence>
<organism evidence="1 2">
    <name type="scientific">Aliiglaciecola litoralis</name>
    <dbReference type="NCBI Taxonomy" id="582857"/>
    <lineage>
        <taxon>Bacteria</taxon>
        <taxon>Pseudomonadati</taxon>
        <taxon>Pseudomonadota</taxon>
        <taxon>Gammaproteobacteria</taxon>
        <taxon>Alteromonadales</taxon>
        <taxon>Alteromonadaceae</taxon>
        <taxon>Aliiglaciecola</taxon>
    </lineage>
</organism>
<dbReference type="RefSeq" id="WP_343861641.1">
    <property type="nucleotide sequence ID" value="NZ_BAAAFD010000010.1"/>
</dbReference>
<protein>
    <submittedName>
        <fullName evidence="1">Uncharacterized protein</fullName>
    </submittedName>
</protein>
<dbReference type="EMBL" id="BAAAFD010000010">
    <property type="protein sequence ID" value="GAA0859090.1"/>
    <property type="molecule type" value="Genomic_DNA"/>
</dbReference>
<gene>
    <name evidence="1" type="ORF">GCM10009114_31230</name>
</gene>
<comment type="caution">
    <text evidence="1">The sequence shown here is derived from an EMBL/GenBank/DDBJ whole genome shotgun (WGS) entry which is preliminary data.</text>
</comment>
<accession>A0ABN1LQK6</accession>
<name>A0ABN1LQK6_9ALTE</name>
<evidence type="ECO:0000313" key="2">
    <source>
        <dbReference type="Proteomes" id="UP001500359"/>
    </source>
</evidence>
<sequence length="275" mass="31507">MKKAIFSVFLILIILGTVLTVGFDFLTGARIGTTSTVLFDLTKSSLFSQDCKRSVQELLPTLTEEEIALYTVSYPSGIGRSDEDTLRQMIKKSECQRYTPVLVTLGELSFKVPMNFITPWGNYKEKLSTDLFGFSVFMPDYNGYDRRNFIDKFNSSKVQVSVYSESNPPGPEPEVGINRLVNYGLLSRATELDQYDLELYESSLNDRITALANTDAGQRIYVTCSTTTPNKICVMEYHHQPNGYWLILEFRYKHLSKWKEIDSKVNDLLTYWKVH</sequence>
<reference evidence="1 2" key="1">
    <citation type="journal article" date="2019" name="Int. J. Syst. Evol. Microbiol.">
        <title>The Global Catalogue of Microorganisms (GCM) 10K type strain sequencing project: providing services to taxonomists for standard genome sequencing and annotation.</title>
        <authorList>
            <consortium name="The Broad Institute Genomics Platform"/>
            <consortium name="The Broad Institute Genome Sequencing Center for Infectious Disease"/>
            <person name="Wu L."/>
            <person name="Ma J."/>
        </authorList>
    </citation>
    <scope>NUCLEOTIDE SEQUENCE [LARGE SCALE GENOMIC DNA]</scope>
    <source>
        <strain evidence="1 2">JCM 15896</strain>
    </source>
</reference>
<dbReference type="Proteomes" id="UP001500359">
    <property type="component" value="Unassembled WGS sequence"/>
</dbReference>